<evidence type="ECO:0000256" key="2">
    <source>
        <dbReference type="ARBA" id="ARBA00004196"/>
    </source>
</evidence>
<evidence type="ECO:0000256" key="9">
    <source>
        <dbReference type="SAM" id="Phobius"/>
    </source>
</evidence>
<dbReference type="GO" id="GO:0033573">
    <property type="term" value="C:high-affinity iron permease complex"/>
    <property type="evidence" value="ECO:0007669"/>
    <property type="project" value="InterPro"/>
</dbReference>
<feature type="transmembrane region" description="Helical" evidence="9">
    <location>
        <begin position="263"/>
        <end position="282"/>
    </location>
</feature>
<organism evidence="11 12">
    <name type="scientific">Mycobacteroides abscessus subsp. abscessus</name>
    <dbReference type="NCBI Taxonomy" id="1185650"/>
    <lineage>
        <taxon>Bacteria</taxon>
        <taxon>Bacillati</taxon>
        <taxon>Actinomycetota</taxon>
        <taxon>Actinomycetes</taxon>
        <taxon>Mycobacteriales</taxon>
        <taxon>Mycobacteriaceae</taxon>
        <taxon>Mycobacteroides</taxon>
        <taxon>Mycobacteroides abscessus</taxon>
    </lineage>
</organism>
<comment type="similarity">
    <text evidence="4">Belongs to the oxidase-dependent Fe transporter (OFeT) (TC 9.A.10.1) family.</text>
</comment>
<dbReference type="NCBIfam" id="NF041756">
    <property type="entry name" value="EfeU"/>
    <property type="match status" value="1"/>
</dbReference>
<dbReference type="AlphaFoldDB" id="A0AB74FHQ5"/>
<dbReference type="Proteomes" id="UP000184831">
    <property type="component" value="Unassembled WGS sequence"/>
</dbReference>
<dbReference type="InterPro" id="IPR018976">
    <property type="entry name" value="Imelysin-like"/>
</dbReference>
<feature type="transmembrane region" description="Helical" evidence="9">
    <location>
        <begin position="130"/>
        <end position="150"/>
    </location>
</feature>
<dbReference type="Pfam" id="PF03239">
    <property type="entry name" value="FTR1"/>
    <property type="match status" value="1"/>
</dbReference>
<dbReference type="PANTHER" id="PTHR31632:SF2">
    <property type="entry name" value="PLASMA MEMBRANE IRON PERMEASE"/>
    <property type="match status" value="1"/>
</dbReference>
<protein>
    <submittedName>
        <fullName evidence="11">Ferrous iron permease EfeU</fullName>
    </submittedName>
</protein>
<feature type="transmembrane region" description="Helical" evidence="9">
    <location>
        <begin position="59"/>
        <end position="79"/>
    </location>
</feature>
<evidence type="ECO:0000256" key="3">
    <source>
        <dbReference type="ARBA" id="ARBA00005989"/>
    </source>
</evidence>
<dbReference type="GO" id="GO:0015093">
    <property type="term" value="F:ferrous iron transmembrane transporter activity"/>
    <property type="evidence" value="ECO:0007669"/>
    <property type="project" value="TreeGrafter"/>
</dbReference>
<evidence type="ECO:0000256" key="4">
    <source>
        <dbReference type="ARBA" id="ARBA00008333"/>
    </source>
</evidence>
<evidence type="ECO:0000259" key="10">
    <source>
        <dbReference type="Pfam" id="PF09375"/>
    </source>
</evidence>
<comment type="caution">
    <text evidence="11">The sequence shown here is derived from an EMBL/GenBank/DDBJ whole genome shotgun (WGS) entry which is preliminary data.</text>
</comment>
<dbReference type="InterPro" id="IPR004923">
    <property type="entry name" value="FTR1/Fip1/EfeU"/>
</dbReference>
<reference evidence="11 12" key="1">
    <citation type="submission" date="2016-11" db="EMBL/GenBank/DDBJ databases">
        <authorList>
            <consortium name="Pathogen Informatics"/>
        </authorList>
    </citation>
    <scope>NUCLEOTIDE SEQUENCE [LARGE SCALE GENOMIC DNA]</scope>
    <source>
        <strain evidence="11 12">696</strain>
    </source>
</reference>
<evidence type="ECO:0000256" key="1">
    <source>
        <dbReference type="ARBA" id="ARBA00004141"/>
    </source>
</evidence>
<evidence type="ECO:0000256" key="5">
    <source>
        <dbReference type="ARBA" id="ARBA00022692"/>
    </source>
</evidence>
<name>A0AB74FHQ5_9MYCO</name>
<dbReference type="Pfam" id="PF09375">
    <property type="entry name" value="Peptidase_M75"/>
    <property type="match status" value="1"/>
</dbReference>
<feature type="transmembrane region" description="Helical" evidence="9">
    <location>
        <begin position="200"/>
        <end position="219"/>
    </location>
</feature>
<dbReference type="PANTHER" id="PTHR31632">
    <property type="entry name" value="IRON TRANSPORTER FTH1"/>
    <property type="match status" value="1"/>
</dbReference>
<feature type="transmembrane region" description="Helical" evidence="9">
    <location>
        <begin position="170"/>
        <end position="188"/>
    </location>
</feature>
<evidence type="ECO:0000256" key="6">
    <source>
        <dbReference type="ARBA" id="ARBA00022729"/>
    </source>
</evidence>
<feature type="transmembrane region" description="Helical" evidence="9">
    <location>
        <begin position="91"/>
        <end position="110"/>
    </location>
</feature>
<dbReference type="InterPro" id="IPR038352">
    <property type="entry name" value="Imelysin_sf"/>
</dbReference>
<feature type="domain" description="Imelysin-like" evidence="10">
    <location>
        <begin position="454"/>
        <end position="668"/>
    </location>
</feature>
<comment type="similarity">
    <text evidence="3">Belongs to the EfeM/EfeO family.</text>
</comment>
<keyword evidence="8 9" id="KW-0472">Membrane</keyword>
<feature type="transmembrane region" description="Helical" evidence="9">
    <location>
        <begin position="28"/>
        <end position="47"/>
    </location>
</feature>
<dbReference type="CDD" id="cd14656">
    <property type="entry name" value="Imelysin-like_EfeO"/>
    <property type="match status" value="1"/>
</dbReference>
<feature type="transmembrane region" description="Helical" evidence="9">
    <location>
        <begin position="312"/>
        <end position="333"/>
    </location>
</feature>
<dbReference type="GO" id="GO:0030313">
    <property type="term" value="C:cell envelope"/>
    <property type="evidence" value="ECO:0007669"/>
    <property type="project" value="UniProtKB-SubCell"/>
</dbReference>
<gene>
    <name evidence="11" type="primary">efeU_1</name>
    <name evidence="11" type="ORF">SAMEA2152244_04307</name>
</gene>
<dbReference type="EMBL" id="FSQE01000011">
    <property type="protein sequence ID" value="SIN40346.1"/>
    <property type="molecule type" value="Genomic_DNA"/>
</dbReference>
<comment type="subcellular location">
    <subcellularLocation>
        <location evidence="2">Cell envelope</location>
    </subcellularLocation>
    <subcellularLocation>
        <location evidence="1">Membrane</location>
        <topology evidence="1">Multi-pass membrane protein</topology>
    </subcellularLocation>
</comment>
<keyword evidence="5 9" id="KW-0812">Transmembrane</keyword>
<sequence>MHCVLGVPYLICVVLSDAIPNLLIGLREGLEAGLVVSILLAAVHRSALAEQGRRVTAPIWLGVLGALTVSASFAAVLNSTTSSLSAIGQDVVGGLLSILAVGLVTAMIFWMSRTAANLSGELSGKVEHALVLGAGALALTAFLAVAREGLETTLFFWTAAKAAGETTGPVVGGALGLAIAVVLCWLLYRRAVRLNLRVFFTRTAIVLIVIAAGILAYGVGDLQTAGWLPGHSWYAFDLSPRISADSWWVTIITGITQLTPRMTVLQVLAWVGYLVMVIPAFMRVSRMAPSPAGPEEDQAPSAFARLIGQRPVAVAAAIVVVPALLAAAVIAILPAANHDAGAQVTVTAEGCADDWKSARSGLQTFTVMNRSGKTGEINLVDTNNAVVAEIETLGPSTSATMTAALSNGTYKFVCLMAGEPAKYSAAQQVSGDSVPGAPQPVVRVTDEDLAVPMAAYQRYADGLLGVLGGQVRAVRNDLGSGNIEAAKKDWVPAILTWNRIGAAYGSFKDYGDAIAGLPHGLPDGVDDPDFKGLRRLEYGLWHGQSASTLTPVADELGATIDTLRANLSDVMTDPADQTKRPHEILEDTLRFQLMGFTDQGAGTEYPEAAAAVDATRAVLEQFAPLVTARAPKLLGESMSRLDVLDAALKATQRDGRWRPLAQVPLRQRQSVNAALGNAVEKLASVPLLIELPPSR</sequence>
<dbReference type="Gene3D" id="1.20.1420.20">
    <property type="entry name" value="M75 peptidase, HXXE motif"/>
    <property type="match status" value="1"/>
</dbReference>
<dbReference type="InterPro" id="IPR034981">
    <property type="entry name" value="Imelysin-like_EfeO/Algp7"/>
</dbReference>
<proteinExistence type="inferred from homology"/>
<evidence type="ECO:0000256" key="7">
    <source>
        <dbReference type="ARBA" id="ARBA00022989"/>
    </source>
</evidence>
<evidence type="ECO:0000256" key="8">
    <source>
        <dbReference type="ARBA" id="ARBA00023136"/>
    </source>
</evidence>
<accession>A0AB74FHQ5</accession>
<keyword evidence="6" id="KW-0732">Signal</keyword>
<keyword evidence="7 9" id="KW-1133">Transmembrane helix</keyword>
<evidence type="ECO:0000313" key="12">
    <source>
        <dbReference type="Proteomes" id="UP000184831"/>
    </source>
</evidence>
<evidence type="ECO:0000313" key="11">
    <source>
        <dbReference type="EMBL" id="SIN40346.1"/>
    </source>
</evidence>